<dbReference type="RefSeq" id="WP_252852102.1">
    <property type="nucleotide sequence ID" value="NZ_JAMXLR010000028.1"/>
</dbReference>
<accession>A0A9X2FGR9</accession>
<comment type="caution">
    <text evidence="2">The sequence shown here is derived from an EMBL/GenBank/DDBJ whole genome shotgun (WGS) entry which is preliminary data.</text>
</comment>
<evidence type="ECO:0000313" key="2">
    <source>
        <dbReference type="EMBL" id="MCO6043996.1"/>
    </source>
</evidence>
<feature type="compositionally biased region" description="Acidic residues" evidence="1">
    <location>
        <begin position="190"/>
        <end position="201"/>
    </location>
</feature>
<feature type="compositionally biased region" description="Polar residues" evidence="1">
    <location>
        <begin position="1"/>
        <end position="16"/>
    </location>
</feature>
<dbReference type="EMBL" id="JAMXLR010000028">
    <property type="protein sequence ID" value="MCO6043996.1"/>
    <property type="molecule type" value="Genomic_DNA"/>
</dbReference>
<gene>
    <name evidence="2" type="ORF">NG895_08755</name>
</gene>
<evidence type="ECO:0000313" key="3">
    <source>
        <dbReference type="Proteomes" id="UP001155241"/>
    </source>
</evidence>
<keyword evidence="3" id="KW-1185">Reference proteome</keyword>
<organism evidence="2 3">
    <name type="scientific">Aeoliella straminimaris</name>
    <dbReference type="NCBI Taxonomy" id="2954799"/>
    <lineage>
        <taxon>Bacteria</taxon>
        <taxon>Pseudomonadati</taxon>
        <taxon>Planctomycetota</taxon>
        <taxon>Planctomycetia</taxon>
        <taxon>Pirellulales</taxon>
        <taxon>Lacipirellulaceae</taxon>
        <taxon>Aeoliella</taxon>
    </lineage>
</organism>
<sequence>MAQDETTQEPTTNTAGQVDDASRPFVGKWHTLVSTTNWEKGRIINEWRSAKQKAGEEVSEYSDEAWASLVGEVTSQHVGRLRRVFEKYGETYTQYEGLYWSHFHAALDWDDAEIWLEGALQKGWSISQMRKARDKAHGTSEDDSDVSMSKVAKDELDASSGGELATVVDPDDEDGESASSGEPNERAEHDDESEAPFDEETSAPGMPAAPKHRPFESLKELPDDLADAFEAMKLAILAHKLSNWEDVSRDDVLASLDALKALAVAPSE</sequence>
<proteinExistence type="predicted"/>
<feature type="region of interest" description="Disordered" evidence="1">
    <location>
        <begin position="1"/>
        <end position="23"/>
    </location>
</feature>
<dbReference type="Proteomes" id="UP001155241">
    <property type="component" value="Unassembled WGS sequence"/>
</dbReference>
<dbReference type="AlphaFoldDB" id="A0A9X2FGR9"/>
<protein>
    <submittedName>
        <fullName evidence="2">Uncharacterized protein</fullName>
    </submittedName>
</protein>
<feature type="region of interest" description="Disordered" evidence="1">
    <location>
        <begin position="154"/>
        <end position="219"/>
    </location>
</feature>
<name>A0A9X2FGR9_9BACT</name>
<reference evidence="2" key="1">
    <citation type="submission" date="2022-06" db="EMBL/GenBank/DDBJ databases">
        <title>Aeoliella straminimaris, a novel planctomycete from sediments.</title>
        <authorList>
            <person name="Vitorino I.R."/>
            <person name="Lage O.M."/>
        </authorList>
    </citation>
    <scope>NUCLEOTIDE SEQUENCE</scope>
    <source>
        <strain evidence="2">ICT_H6.2</strain>
    </source>
</reference>
<evidence type="ECO:0000256" key="1">
    <source>
        <dbReference type="SAM" id="MobiDB-lite"/>
    </source>
</evidence>